<sequence>MELHPETLVIG</sequence>
<organism evidence="1 2">
    <name type="scientific">Serratia symbiotica str. Tucson</name>
    <dbReference type="NCBI Taxonomy" id="914128"/>
    <lineage>
        <taxon>Bacteria</taxon>
        <taxon>Pseudomonadati</taxon>
        <taxon>Pseudomonadota</taxon>
        <taxon>Gammaproteobacteria</taxon>
        <taxon>Enterobacterales</taxon>
        <taxon>Yersiniaceae</taxon>
        <taxon>Serratia</taxon>
        <taxon>Serratia symbiotica</taxon>
    </lineage>
</organism>
<reference evidence="2" key="1">
    <citation type="journal article" date="2011" name="Genome Biol. Evol.">
        <title>Massive genomic decay in Serratia symbiotica, a recently evolved symbiont of aphids.</title>
        <authorList>
            <person name="Burke G.R."/>
            <person name="Moran N.A."/>
        </authorList>
    </citation>
    <scope>NUCLEOTIDE SEQUENCE [LARGE SCALE GENOMIC DNA]</scope>
    <source>
        <strain evidence="2">Tucson</strain>
    </source>
</reference>
<accession>E9CKG8</accession>
<proteinExistence type="predicted"/>
<dbReference type="HOGENOM" id="CLU_3438580_0_0_6"/>
<dbReference type="Proteomes" id="UP000013568">
    <property type="component" value="Unassembled WGS sequence"/>
</dbReference>
<feature type="non-terminal residue" evidence="1">
    <location>
        <position position="11"/>
    </location>
</feature>
<dbReference type="EMBL" id="GL636101">
    <property type="protein sequence ID" value="EFW12926.1"/>
    <property type="molecule type" value="Genomic_DNA"/>
</dbReference>
<gene>
    <name evidence="1" type="ORF">SSYM_0630</name>
</gene>
<evidence type="ECO:0000313" key="2">
    <source>
        <dbReference type="Proteomes" id="UP000013568"/>
    </source>
</evidence>
<keyword evidence="2" id="KW-1185">Reference proteome</keyword>
<protein>
    <submittedName>
        <fullName evidence="1">Uncharacterized protein</fullName>
    </submittedName>
</protein>
<evidence type="ECO:0000313" key="1">
    <source>
        <dbReference type="EMBL" id="EFW12926.1"/>
    </source>
</evidence>
<name>E9CKG8_9GAMM</name>